<feature type="domain" description="EGF-like" evidence="4">
    <location>
        <begin position="785"/>
        <end position="817"/>
    </location>
</feature>
<keyword evidence="2" id="KW-1133">Transmembrane helix</keyword>
<feature type="domain" description="RING-type" evidence="5">
    <location>
        <begin position="642"/>
        <end position="682"/>
    </location>
</feature>
<name>A0A7G2CPF6_9TRYP</name>
<feature type="signal peptide" evidence="3">
    <location>
        <begin position="1"/>
        <end position="16"/>
    </location>
</feature>
<dbReference type="InterPro" id="IPR000742">
    <property type="entry name" value="EGF"/>
</dbReference>
<evidence type="ECO:0000313" key="7">
    <source>
        <dbReference type="EMBL" id="CAD2220852.1"/>
    </source>
</evidence>
<dbReference type="AlphaFoldDB" id="A0A7G2CPF6"/>
<dbReference type="SUPFAM" id="SSF57184">
    <property type="entry name" value="Growth factor receptor domain"/>
    <property type="match status" value="5"/>
</dbReference>
<evidence type="ECO:0000256" key="1">
    <source>
        <dbReference type="SAM" id="MobiDB-lite"/>
    </source>
</evidence>
<feature type="domain" description="EGF-like" evidence="4">
    <location>
        <begin position="481"/>
        <end position="513"/>
    </location>
</feature>
<gene>
    <name evidence="6" type="ORF">ADEAN_000836500</name>
    <name evidence="7" type="ORF">ADEAN_000837600</name>
</gene>
<dbReference type="SMART" id="SM00184">
    <property type="entry name" value="RING"/>
    <property type="match status" value="5"/>
</dbReference>
<feature type="transmembrane region" description="Helical" evidence="2">
    <location>
        <begin position="954"/>
        <end position="977"/>
    </location>
</feature>
<sequence>MRIFIFLILCTTLCYGDTRSITASLTSNGETFDNVIYDVTGMTDASEPAYCTYLSPKIVGTGLIFQSYVNETTVPNALNISIRSATVTDSTIKISGFFPPYSNVTISQTQAAMEGTTTLFDFTKMVPQDHVVFTILDTTATWPSAGAGGAVLSLVDGVRTLIKDYSAFYMIRTNATNAMSVLYLKGATCPHPDYCFDIYNGLVAVDYASCINCKTAFFYSELTDSYFANSRNGVFRFSNCTQSGNTAPFFKTSSTTKALRFNNNGNVVFSTVITGGNLFSVPTTAMSVCGAPSQFVLLNINAKAMGTEGFTSFITSTKCDIYMGNVTLNKVSYTTAAQYNTLKISYSKIVSPFGEVLIDHGGTDTTPVGGYCAVYCVRTGYTGVTTEVLPPADAIAEAAKNGVTLETWTRSVCECATNYAPYCSVVYDPILYNSGYTYTKQNCTTDPVSCAECKWGQWDQCDRCNDNYKFDATGANCIPMVCEVDNCETCVTNSETECSVCKDNYKLDGTTCELKTCAQDPCTACVEPSGNDDVCLTCKPGYEVSGTVCVEKECLAENCKTCVFDTKDQCSVCNDDYKLDGTTCTKKTCAQDPCTACVEPSGNDDVCLTCKPGYEVSGTVCVEKECLAENCKTCVFDTKDQCSVCNDDYKLDGTTCELKTCAQEPCTGCTSSAGDDDVCKTCSEPYAFEASTSQCTGCIAGYKMVGTTCVPKGCLVDNCKTCVFDTEDQCSVCNGDYKLDGTTCTKKTCAQDPCTACVEPSGNDDVCLTCKPGYEVSGTVCVEKECLVENCKTCVFDTKDQCSVCNDDYKLDGTTCTKKTCAQEPCTGCTSSAGDDDVCLTCSEPYVFEASTSQCTGCIAGYKMVGTTCVPKECGVANCTACVFDTEDQCELCEPNWKVDGETLQCIPKVCNAVNCDQCVFDSEDQCETCGGGHAFKDGACGTKEGSGKLPTGAIIGVVVGAVLLLLLLILLLLFFCCRKNNGTQEHVDYITQDKEEKTDVSEETEVTMIEDDNDEDGEEGDGRAVNPLSRSGHTQDADVSQEEAQRRMSRRARSIRYYTFEVADIDPDFMHSLDTEILH</sequence>
<feature type="domain" description="EGF-like" evidence="4">
    <location>
        <begin position="625"/>
        <end position="657"/>
    </location>
</feature>
<feature type="domain" description="EGF-like" evidence="4">
    <location>
        <begin position="713"/>
        <end position="745"/>
    </location>
</feature>
<dbReference type="SMART" id="SM00181">
    <property type="entry name" value="EGF"/>
    <property type="match status" value="12"/>
</dbReference>
<protein>
    <submittedName>
        <fullName evidence="6">Uncharacterized protein</fullName>
    </submittedName>
</protein>
<keyword evidence="8" id="KW-1185">Reference proteome</keyword>
<feature type="domain" description="EGF-like" evidence="4">
    <location>
        <begin position="516"/>
        <end position="550"/>
    </location>
</feature>
<dbReference type="EMBL" id="LR877163">
    <property type="protein sequence ID" value="CAD2220841.1"/>
    <property type="molecule type" value="Genomic_DNA"/>
</dbReference>
<dbReference type="PANTHER" id="PTHR45756:SF1">
    <property type="entry name" value="PROTEIN KINASE DOMAIN CONTAINING PROTEIN"/>
    <property type="match status" value="1"/>
</dbReference>
<accession>A0A7G2CPF6</accession>
<dbReference type="SMART" id="SM00261">
    <property type="entry name" value="FU"/>
    <property type="match status" value="7"/>
</dbReference>
<evidence type="ECO:0000256" key="2">
    <source>
        <dbReference type="SAM" id="Phobius"/>
    </source>
</evidence>
<dbReference type="VEuPathDB" id="TriTrypDB:ADEAN_000836500"/>
<feature type="domain" description="EGF-like" evidence="4">
    <location>
        <begin position="873"/>
        <end position="907"/>
    </location>
</feature>
<organism evidence="6 8">
    <name type="scientific">Angomonas deanei</name>
    <dbReference type="NCBI Taxonomy" id="59799"/>
    <lineage>
        <taxon>Eukaryota</taxon>
        <taxon>Discoba</taxon>
        <taxon>Euglenozoa</taxon>
        <taxon>Kinetoplastea</taxon>
        <taxon>Metakinetoplastina</taxon>
        <taxon>Trypanosomatida</taxon>
        <taxon>Trypanosomatidae</taxon>
        <taxon>Strigomonadinae</taxon>
        <taxon>Angomonas</taxon>
    </lineage>
</organism>
<reference evidence="6 8" key="1">
    <citation type="submission" date="2020-08" db="EMBL/GenBank/DDBJ databases">
        <authorList>
            <person name="Newling K."/>
            <person name="Davey J."/>
            <person name="Forrester S."/>
        </authorList>
    </citation>
    <scope>NUCLEOTIDE SEQUENCE [LARGE SCALE GENOMIC DNA]</scope>
    <source>
        <strain evidence="6">Crithidia deanei Carvalho</strain>
        <strain evidence="8">Crithidia deanei Carvalho (ATCC PRA-265)</strain>
    </source>
</reference>
<feature type="domain" description="EGF-like" evidence="4">
    <location>
        <begin position="825"/>
        <end position="870"/>
    </location>
</feature>
<evidence type="ECO:0000313" key="6">
    <source>
        <dbReference type="EMBL" id="CAD2220841.1"/>
    </source>
</evidence>
<evidence type="ECO:0000259" key="4">
    <source>
        <dbReference type="SMART" id="SM00181"/>
    </source>
</evidence>
<feature type="compositionally biased region" description="Polar residues" evidence="1">
    <location>
        <begin position="1029"/>
        <end position="1039"/>
    </location>
</feature>
<feature type="domain" description="EGF-like" evidence="4">
    <location>
        <begin position="553"/>
        <end position="585"/>
    </location>
</feature>
<dbReference type="InterPro" id="IPR001841">
    <property type="entry name" value="Znf_RING"/>
</dbReference>
<dbReference type="EMBL" id="LR877163">
    <property type="protein sequence ID" value="CAD2220852.1"/>
    <property type="molecule type" value="Genomic_DNA"/>
</dbReference>
<keyword evidence="2" id="KW-0472">Membrane</keyword>
<proteinExistence type="predicted"/>
<evidence type="ECO:0000256" key="3">
    <source>
        <dbReference type="SAM" id="SignalP"/>
    </source>
</evidence>
<evidence type="ECO:0000259" key="5">
    <source>
        <dbReference type="SMART" id="SM00184"/>
    </source>
</evidence>
<feature type="domain" description="RING-type" evidence="5">
    <location>
        <begin position="570"/>
        <end position="610"/>
    </location>
</feature>
<dbReference type="Proteomes" id="UP000515908">
    <property type="component" value="Chromosome 19"/>
</dbReference>
<keyword evidence="3" id="KW-0732">Signal</keyword>
<dbReference type="VEuPathDB" id="TriTrypDB:ADEAN_000837600"/>
<evidence type="ECO:0000313" key="8">
    <source>
        <dbReference type="Proteomes" id="UP000515908"/>
    </source>
</evidence>
<feature type="domain" description="RING-type" evidence="5">
    <location>
        <begin position="730"/>
        <end position="770"/>
    </location>
</feature>
<dbReference type="InterPro" id="IPR053215">
    <property type="entry name" value="TKL_Ser/Thr_kinase"/>
</dbReference>
<feature type="compositionally biased region" description="Acidic residues" evidence="1">
    <location>
        <begin position="1002"/>
        <end position="1020"/>
    </location>
</feature>
<feature type="domain" description="RING-type" evidence="5">
    <location>
        <begin position="802"/>
        <end position="842"/>
    </location>
</feature>
<feature type="region of interest" description="Disordered" evidence="1">
    <location>
        <begin position="996"/>
        <end position="1051"/>
    </location>
</feature>
<dbReference type="InterPro" id="IPR009030">
    <property type="entry name" value="Growth_fac_rcpt_cys_sf"/>
</dbReference>
<dbReference type="InterPro" id="IPR006212">
    <property type="entry name" value="Furin_repeat"/>
</dbReference>
<feature type="domain" description="RING-type" evidence="5">
    <location>
        <begin position="498"/>
        <end position="538"/>
    </location>
</feature>
<dbReference type="PANTHER" id="PTHR45756">
    <property type="entry name" value="PALMITOYLTRANSFERASE"/>
    <property type="match status" value="1"/>
</dbReference>
<feature type="chain" id="PRO_5036202972" evidence="3">
    <location>
        <begin position="17"/>
        <end position="1080"/>
    </location>
</feature>
<feature type="domain" description="EGF-like" evidence="4">
    <location>
        <begin position="442"/>
        <end position="478"/>
    </location>
</feature>
<feature type="domain" description="EGF-like" evidence="4">
    <location>
        <begin position="748"/>
        <end position="782"/>
    </location>
</feature>
<feature type="domain" description="EGF-like" evidence="4">
    <location>
        <begin position="588"/>
        <end position="622"/>
    </location>
</feature>
<feature type="domain" description="EGF-like" evidence="4">
    <location>
        <begin position="665"/>
        <end position="710"/>
    </location>
</feature>
<keyword evidence="2" id="KW-0812">Transmembrane</keyword>